<dbReference type="STRING" id="717605.Theco_2031"/>
<gene>
    <name evidence="2" type="ordered locus">Theco_2031</name>
</gene>
<keyword evidence="1" id="KW-1133">Transmembrane helix</keyword>
<evidence type="ECO:0000313" key="2">
    <source>
        <dbReference type="EMBL" id="AGA58153.1"/>
    </source>
</evidence>
<keyword evidence="1" id="KW-0812">Transmembrane</keyword>
<accession>L0ECZ9</accession>
<organism evidence="2 3">
    <name type="scientific">Thermobacillus composti (strain DSM 18247 / JCM 13945 / KWC4)</name>
    <dbReference type="NCBI Taxonomy" id="717605"/>
    <lineage>
        <taxon>Bacteria</taxon>
        <taxon>Bacillati</taxon>
        <taxon>Bacillota</taxon>
        <taxon>Bacilli</taxon>
        <taxon>Bacillales</taxon>
        <taxon>Paenibacillaceae</taxon>
        <taxon>Thermobacillus</taxon>
    </lineage>
</organism>
<dbReference type="HOGENOM" id="CLU_203925_0_0_9"/>
<dbReference type="AlphaFoldDB" id="L0ECZ9"/>
<dbReference type="KEGG" id="tco:Theco_2031"/>
<feature type="transmembrane region" description="Helical" evidence="1">
    <location>
        <begin position="5"/>
        <end position="22"/>
    </location>
</feature>
<name>L0ECZ9_THECK</name>
<feature type="transmembrane region" description="Helical" evidence="1">
    <location>
        <begin position="28"/>
        <end position="46"/>
    </location>
</feature>
<keyword evidence="3" id="KW-1185">Reference proteome</keyword>
<dbReference type="eggNOG" id="ENOG5033EDM">
    <property type="taxonomic scope" value="Bacteria"/>
</dbReference>
<reference evidence="3" key="1">
    <citation type="submission" date="2012-01" db="EMBL/GenBank/DDBJ databases">
        <title>Complete sequence of chromosome of Thermobacillus composti KWC4.</title>
        <authorList>
            <person name="Lucas S."/>
            <person name="Han J."/>
            <person name="Lapidus A."/>
            <person name="Cheng J.-F."/>
            <person name="Goodwin L."/>
            <person name="Pitluck S."/>
            <person name="Peters L."/>
            <person name="Ovchinnikova G."/>
            <person name="Teshima H."/>
            <person name="Detter J.C."/>
            <person name="Han C."/>
            <person name="Tapia R."/>
            <person name="Land M."/>
            <person name="Hauser L."/>
            <person name="Kyrpides N."/>
            <person name="Ivanova N."/>
            <person name="Pagani I."/>
            <person name="Anderson I."/>
            <person name="Woyke T."/>
        </authorList>
    </citation>
    <scope>NUCLEOTIDE SEQUENCE [LARGE SCALE GENOMIC DNA]</scope>
    <source>
        <strain evidence="3">DSM 18247 / JCM 13945 / KWC4</strain>
    </source>
</reference>
<evidence type="ECO:0000313" key="3">
    <source>
        <dbReference type="Proteomes" id="UP000010795"/>
    </source>
</evidence>
<proteinExistence type="predicted"/>
<keyword evidence="1" id="KW-0472">Membrane</keyword>
<dbReference type="EMBL" id="CP003255">
    <property type="protein sequence ID" value="AGA58153.1"/>
    <property type="molecule type" value="Genomic_DNA"/>
</dbReference>
<protein>
    <submittedName>
        <fullName evidence="2">Uncharacterized protein</fullName>
    </submittedName>
</protein>
<dbReference type="RefSeq" id="WP_015254898.1">
    <property type="nucleotide sequence ID" value="NC_019897.1"/>
</dbReference>
<evidence type="ECO:0000256" key="1">
    <source>
        <dbReference type="SAM" id="Phobius"/>
    </source>
</evidence>
<dbReference type="Proteomes" id="UP000010795">
    <property type="component" value="Chromosome"/>
</dbReference>
<sequence>MSTSWIVTGLGVVVSLLGWYLIPNAWGYGILGFGLAHIVLGILDMFRSPARER</sequence>